<keyword evidence="3" id="KW-0812">Transmembrane</keyword>
<evidence type="ECO:0000256" key="1">
    <source>
        <dbReference type="SAM" id="Coils"/>
    </source>
</evidence>
<dbReference type="STRING" id="28083.Lbir_0472"/>
<keyword evidence="3" id="KW-1133">Transmembrane helix</keyword>
<dbReference type="RefSeq" id="WP_058522589.1">
    <property type="nucleotide sequence ID" value="NZ_CAAAHV010000016.1"/>
</dbReference>
<proteinExistence type="predicted"/>
<gene>
    <name evidence="4" type="ORF">Lbir_0472</name>
    <name evidence="5" type="ORF">NCTC12437_02914</name>
</gene>
<feature type="transmembrane region" description="Helical" evidence="3">
    <location>
        <begin position="264"/>
        <end position="283"/>
    </location>
</feature>
<keyword evidence="6" id="KW-1185">Reference proteome</keyword>
<feature type="compositionally biased region" description="Basic and acidic residues" evidence="2">
    <location>
        <begin position="339"/>
        <end position="349"/>
    </location>
</feature>
<dbReference type="Proteomes" id="UP000054735">
    <property type="component" value="Unassembled WGS sequence"/>
</dbReference>
<evidence type="ECO:0000313" key="4">
    <source>
        <dbReference type="EMBL" id="KTC75327.1"/>
    </source>
</evidence>
<evidence type="ECO:0000313" key="6">
    <source>
        <dbReference type="Proteomes" id="UP000054735"/>
    </source>
</evidence>
<feature type="region of interest" description="Disordered" evidence="2">
    <location>
        <begin position="506"/>
        <end position="532"/>
    </location>
</feature>
<feature type="region of interest" description="Disordered" evidence="2">
    <location>
        <begin position="329"/>
        <end position="373"/>
    </location>
</feature>
<evidence type="ECO:0000256" key="2">
    <source>
        <dbReference type="SAM" id="MobiDB-lite"/>
    </source>
</evidence>
<dbReference type="OrthoDB" id="5651605at2"/>
<organism evidence="5 7">
    <name type="scientific">Legionella birminghamensis</name>
    <dbReference type="NCBI Taxonomy" id="28083"/>
    <lineage>
        <taxon>Bacteria</taxon>
        <taxon>Pseudomonadati</taxon>
        <taxon>Pseudomonadota</taxon>
        <taxon>Gammaproteobacteria</taxon>
        <taxon>Legionellales</taxon>
        <taxon>Legionellaceae</taxon>
        <taxon>Legionella</taxon>
    </lineage>
</organism>
<feature type="transmembrane region" description="Helical" evidence="3">
    <location>
        <begin position="289"/>
        <end position="311"/>
    </location>
</feature>
<reference evidence="5 7" key="2">
    <citation type="submission" date="2018-06" db="EMBL/GenBank/DDBJ databases">
        <authorList>
            <consortium name="Pathogen Informatics"/>
            <person name="Doyle S."/>
        </authorList>
    </citation>
    <scope>NUCLEOTIDE SEQUENCE [LARGE SCALE GENOMIC DNA]</scope>
    <source>
        <strain evidence="5 7">NCTC12437</strain>
    </source>
</reference>
<dbReference type="Proteomes" id="UP000255066">
    <property type="component" value="Unassembled WGS sequence"/>
</dbReference>
<feature type="transmembrane region" description="Helical" evidence="3">
    <location>
        <begin position="122"/>
        <end position="140"/>
    </location>
</feature>
<evidence type="ECO:0000313" key="7">
    <source>
        <dbReference type="Proteomes" id="UP000255066"/>
    </source>
</evidence>
<accession>A0A378IED4</accession>
<sequence>MTHKESELLASTSYQQALKRLKQIREPLGPPEPPNKKALLLALLKRIPLLSGFLHSIDGAGNALSKLAMAQGNFSSAVQNASRGFQIGGAVLAGIDFVRIPLIYLAAYMLGEKLPFSLSKNARLIYSAVLLGIAITAVAFPPVAPIMAMTAAVLGLGLSLVTLGKHLHSIYQAKKELKSINLAIKLEETNLENLQEQATIFERQLTAAIQSDNQEEASHLSTQIDKLSEDFEKLKQAMHNLQNRRISREDKLKRLGGMGITDKLVGIAVSSLALAGIVLSLFFPPAGLALIAASAVAGGLYVLGRVGFPLLKQAWNSLLGKGKATGVKIEAQDDDNTENEQKELLEESKQISPEPTPEPSHDLKSGMPSHSSTLQAELNLEGPESPSILRRKLDHLHWVDNTERELDNAIEHSDQRAILRTFNQIAIHFQNDQHNVNQNTIEDLLEEFECTDAALALLKQAKQAVIDHQLDISPTEINALLDSEPLRVALQKRQIHFQPLIDALAKQGSGENEGDGDAEREGIKEKVSNGFP</sequence>
<dbReference type="EMBL" id="LNXT01000005">
    <property type="protein sequence ID" value="KTC75327.1"/>
    <property type="molecule type" value="Genomic_DNA"/>
</dbReference>
<keyword evidence="1" id="KW-0175">Coiled coil</keyword>
<reference evidence="4 6" key="1">
    <citation type="submission" date="2015-11" db="EMBL/GenBank/DDBJ databases">
        <title>Genomic analysis of 38 Legionella species identifies large and diverse effector repertoires.</title>
        <authorList>
            <person name="Burstein D."/>
            <person name="Amaro F."/>
            <person name="Zusman T."/>
            <person name="Lifshitz Z."/>
            <person name="Cohen O."/>
            <person name="Gilbert J.A."/>
            <person name="Pupko T."/>
            <person name="Shuman H.A."/>
            <person name="Segal G."/>
        </authorList>
    </citation>
    <scope>NUCLEOTIDE SEQUENCE [LARGE SCALE GENOMIC DNA]</scope>
    <source>
        <strain evidence="4 6">CDC#1407-AL-14</strain>
    </source>
</reference>
<evidence type="ECO:0000313" key="5">
    <source>
        <dbReference type="EMBL" id="STX33095.1"/>
    </source>
</evidence>
<dbReference type="EMBL" id="UGNW01000001">
    <property type="protein sequence ID" value="STX33095.1"/>
    <property type="molecule type" value="Genomic_DNA"/>
</dbReference>
<feature type="compositionally biased region" description="Basic and acidic residues" evidence="2">
    <location>
        <begin position="517"/>
        <end position="532"/>
    </location>
</feature>
<feature type="coiled-coil region" evidence="1">
    <location>
        <begin position="177"/>
        <end position="251"/>
    </location>
</feature>
<evidence type="ECO:0000256" key="3">
    <source>
        <dbReference type="SAM" id="Phobius"/>
    </source>
</evidence>
<name>A0A378IED4_9GAMM</name>
<dbReference type="AlphaFoldDB" id="A0A378IED4"/>
<feature type="transmembrane region" description="Helical" evidence="3">
    <location>
        <begin position="87"/>
        <end position="110"/>
    </location>
</feature>
<protein>
    <submittedName>
        <fullName evidence="5">Coiled-coil protein</fullName>
    </submittedName>
</protein>
<keyword evidence="3" id="KW-0472">Membrane</keyword>